<evidence type="ECO:0000256" key="3">
    <source>
        <dbReference type="ARBA" id="ARBA00022777"/>
    </source>
</evidence>
<dbReference type="AlphaFoldDB" id="A0A1I2H758"/>
<accession>A0A1I2H758</accession>
<dbReference type="InterPro" id="IPR050406">
    <property type="entry name" value="FGGY_Carb_Kinase"/>
</dbReference>
<sequence length="514" mass="56550">MRDNEITIGLDIGTTSTKAVAFGPQGHIRGIHSEDYPLIYPRSSWVEQDPEILLEAAVTAIREVMRRSGADANELIGIGISSAMHSLIVLDRSNTPITRSIIWADNRSSGQVKRLKEELAGNQIYLRTGTPMHPMSPLSKILWLKEEDPGCYEQAGMFLGIKEYILFRLFGRFVMDCSLASATGLFNLREFDWDQEVLELLNIREEQLPALVPPTEVLSGLPPVWAERMGIGADTPFVIGAGDGVLANLGVGAIEPGELAVTIGTSGAIRMMSDTPITDALGRTFCYALNEQHWVIGGATSNGGIVLSWLREKLASAEWEEAVRHGADIYELMIKSAASIAPGADGLLLLPFLSGERAPYWNASARGVFFGLSLQHQREHLIRAGLEGVIYSILSVGEALQEIAGPAREIRASGGFAKSAIWRQMLSDMLGREVLVPESCEASALGAAILAMQALGHISSLNEARSWIHIVNRHEPCLDRHAIYSELFAVYTRLYERLEPEFNHISRFKERNRH</sequence>
<feature type="domain" description="Carbohydrate kinase FGGY C-terminal" evidence="5">
    <location>
        <begin position="259"/>
        <end position="454"/>
    </location>
</feature>
<feature type="domain" description="Carbohydrate kinase FGGY N-terminal" evidence="4">
    <location>
        <begin position="7"/>
        <end position="250"/>
    </location>
</feature>
<dbReference type="PANTHER" id="PTHR43095">
    <property type="entry name" value="SUGAR KINASE"/>
    <property type="match status" value="1"/>
</dbReference>
<dbReference type="InterPro" id="IPR043129">
    <property type="entry name" value="ATPase_NBD"/>
</dbReference>
<dbReference type="InterPro" id="IPR000577">
    <property type="entry name" value="Carb_kinase_FGGY"/>
</dbReference>
<organism evidence="6 7">
    <name type="scientific">Paenibacillus algorifonticola</name>
    <dbReference type="NCBI Taxonomy" id="684063"/>
    <lineage>
        <taxon>Bacteria</taxon>
        <taxon>Bacillati</taxon>
        <taxon>Bacillota</taxon>
        <taxon>Bacilli</taxon>
        <taxon>Bacillales</taxon>
        <taxon>Paenibacillaceae</taxon>
        <taxon>Paenibacillus</taxon>
    </lineage>
</organism>
<dbReference type="GO" id="GO:0016301">
    <property type="term" value="F:kinase activity"/>
    <property type="evidence" value="ECO:0007669"/>
    <property type="project" value="UniProtKB-KW"/>
</dbReference>
<dbReference type="Pfam" id="PF00370">
    <property type="entry name" value="FGGY_N"/>
    <property type="match status" value="1"/>
</dbReference>
<dbReference type="Gene3D" id="3.30.420.40">
    <property type="match status" value="2"/>
</dbReference>
<dbReference type="RefSeq" id="WP_046229468.1">
    <property type="nucleotide sequence ID" value="NZ_FONN01000021.1"/>
</dbReference>
<dbReference type="PROSITE" id="PS00933">
    <property type="entry name" value="FGGY_KINASES_1"/>
    <property type="match status" value="1"/>
</dbReference>
<evidence type="ECO:0000313" key="7">
    <source>
        <dbReference type="Proteomes" id="UP000183410"/>
    </source>
</evidence>
<dbReference type="SUPFAM" id="SSF53067">
    <property type="entry name" value="Actin-like ATPase domain"/>
    <property type="match status" value="2"/>
</dbReference>
<dbReference type="InterPro" id="IPR018484">
    <property type="entry name" value="FGGY_N"/>
</dbReference>
<keyword evidence="3 6" id="KW-0418">Kinase</keyword>
<reference evidence="7" key="1">
    <citation type="submission" date="2016-10" db="EMBL/GenBank/DDBJ databases">
        <authorList>
            <person name="Varghese N."/>
            <person name="Submissions S."/>
        </authorList>
    </citation>
    <scope>NUCLEOTIDE SEQUENCE [LARGE SCALE GENOMIC DNA]</scope>
    <source>
        <strain evidence="7">CGMCC 1.10223</strain>
    </source>
</reference>
<dbReference type="EMBL" id="FONN01000021">
    <property type="protein sequence ID" value="SFF26025.1"/>
    <property type="molecule type" value="Genomic_DNA"/>
</dbReference>
<keyword evidence="7" id="KW-1185">Reference proteome</keyword>
<proteinExistence type="inferred from homology"/>
<dbReference type="PIRSF" id="PIRSF000538">
    <property type="entry name" value="GlpK"/>
    <property type="match status" value="1"/>
</dbReference>
<protein>
    <submittedName>
        <fullName evidence="6">Gluconate kinase, FGGY family</fullName>
    </submittedName>
</protein>
<evidence type="ECO:0000313" key="6">
    <source>
        <dbReference type="EMBL" id="SFF26025.1"/>
    </source>
</evidence>
<keyword evidence="2" id="KW-0808">Transferase</keyword>
<dbReference type="Pfam" id="PF02782">
    <property type="entry name" value="FGGY_C"/>
    <property type="match status" value="1"/>
</dbReference>
<dbReference type="PANTHER" id="PTHR43095:SF2">
    <property type="entry name" value="GLUCONOKINASE"/>
    <property type="match status" value="1"/>
</dbReference>
<dbReference type="GO" id="GO:0005975">
    <property type="term" value="P:carbohydrate metabolic process"/>
    <property type="evidence" value="ECO:0007669"/>
    <property type="project" value="InterPro"/>
</dbReference>
<dbReference type="Proteomes" id="UP000183410">
    <property type="component" value="Unassembled WGS sequence"/>
</dbReference>
<dbReference type="InterPro" id="IPR018483">
    <property type="entry name" value="Carb_kinase_FGGY_CS"/>
</dbReference>
<evidence type="ECO:0000256" key="2">
    <source>
        <dbReference type="ARBA" id="ARBA00022679"/>
    </source>
</evidence>
<comment type="similarity">
    <text evidence="1">Belongs to the FGGY kinase family.</text>
</comment>
<dbReference type="OrthoDB" id="9805576at2"/>
<gene>
    <name evidence="6" type="ORF">SAMN04487969_1217</name>
</gene>
<evidence type="ECO:0000256" key="1">
    <source>
        <dbReference type="ARBA" id="ARBA00009156"/>
    </source>
</evidence>
<evidence type="ECO:0000259" key="4">
    <source>
        <dbReference type="Pfam" id="PF00370"/>
    </source>
</evidence>
<name>A0A1I2H758_9BACL</name>
<dbReference type="InterPro" id="IPR018485">
    <property type="entry name" value="FGGY_C"/>
</dbReference>
<dbReference type="GO" id="GO:0016773">
    <property type="term" value="F:phosphotransferase activity, alcohol group as acceptor"/>
    <property type="evidence" value="ECO:0007669"/>
    <property type="project" value="InterPro"/>
</dbReference>
<evidence type="ECO:0000259" key="5">
    <source>
        <dbReference type="Pfam" id="PF02782"/>
    </source>
</evidence>
<dbReference type="CDD" id="cd07770">
    <property type="entry name" value="ASKHA_NBD_FGGY_GntK"/>
    <property type="match status" value="1"/>
</dbReference>